<dbReference type="EMBL" id="AAKM01001916">
    <property type="protein sequence ID" value="EDL42537.1"/>
    <property type="molecule type" value="Genomic_DNA"/>
</dbReference>
<feature type="non-terminal residue" evidence="1">
    <location>
        <position position="1"/>
    </location>
</feature>
<evidence type="ECO:0000313" key="2">
    <source>
        <dbReference type="Proteomes" id="UP000008333"/>
    </source>
</evidence>
<protein>
    <submittedName>
        <fullName evidence="1">Pvstp1, truncated, putative</fullName>
    </submittedName>
</protein>
<proteinExistence type="predicted"/>
<dbReference type="Proteomes" id="UP000008333">
    <property type="component" value="Unassembled WGS sequence"/>
</dbReference>
<dbReference type="KEGG" id="pvx:PVX_046690"/>
<reference evidence="1 2" key="1">
    <citation type="journal article" date="2008" name="Nature">
        <title>Comparative genomics of the neglected human malaria parasite Plasmodium vivax.</title>
        <authorList>
            <person name="Carlton J.M."/>
            <person name="Adams J.H."/>
            <person name="Silva J.C."/>
            <person name="Bidwell S.L."/>
            <person name="Lorenzi H."/>
            <person name="Caler E."/>
            <person name="Crabtree J."/>
            <person name="Angiuoli S.V."/>
            <person name="Merino E.F."/>
            <person name="Amedeo P."/>
            <person name="Cheng Q."/>
            <person name="Coulson R.M."/>
            <person name="Crabb B.S."/>
            <person name="Del Portillo H.A."/>
            <person name="Essien K."/>
            <person name="Feldblyum T.V."/>
            <person name="Fernandez-Becerra C."/>
            <person name="Gilson P.R."/>
            <person name="Gueye A.H."/>
            <person name="Guo X."/>
            <person name="Kang'a S."/>
            <person name="Kooij T.W."/>
            <person name="Korsinczky M."/>
            <person name="Meyer E.V."/>
            <person name="Nene V."/>
            <person name="Paulsen I."/>
            <person name="White O."/>
            <person name="Ralph S.A."/>
            <person name="Ren Q."/>
            <person name="Sargeant T.J."/>
            <person name="Salzberg S.L."/>
            <person name="Stoeckert C.J."/>
            <person name="Sullivan S.A."/>
            <person name="Yamamoto M.M."/>
            <person name="Hoffman S.L."/>
            <person name="Wortman J.R."/>
            <person name="Gardner M.J."/>
            <person name="Galinski M.R."/>
            <person name="Barnwell J.W."/>
            <person name="Fraser-Liggett C.M."/>
        </authorList>
    </citation>
    <scope>NUCLEOTIDE SEQUENCE [LARGE SCALE GENOMIC DNA]</scope>
    <source>
        <strain evidence="1 2">Salvador I</strain>
    </source>
</reference>
<dbReference type="RefSeq" id="XP_001612330.1">
    <property type="nucleotide sequence ID" value="XM_001612280.1"/>
</dbReference>
<dbReference type="AlphaFoldDB" id="A5KDN2"/>
<dbReference type="GeneID" id="5471540"/>
<keyword evidence="2" id="KW-1185">Reference proteome</keyword>
<organism evidence="1 2">
    <name type="scientific">Plasmodium vivax (strain Salvador I)</name>
    <dbReference type="NCBI Taxonomy" id="126793"/>
    <lineage>
        <taxon>Eukaryota</taxon>
        <taxon>Sar</taxon>
        <taxon>Alveolata</taxon>
        <taxon>Apicomplexa</taxon>
        <taxon>Aconoidasida</taxon>
        <taxon>Haemosporida</taxon>
        <taxon>Plasmodiidae</taxon>
        <taxon>Plasmodium</taxon>
        <taxon>Plasmodium (Plasmodium)</taxon>
    </lineage>
</organism>
<sequence>CINDDDDTCILANKNELDKSELMLENDTSLFNEDINKIHKDNVQMEST</sequence>
<dbReference type="InParanoid" id="A5KDN2"/>
<dbReference type="VEuPathDB" id="PlasmoDB:PVX_046690"/>
<comment type="caution">
    <text evidence="1">The sequence shown here is derived from an EMBL/GenBank/DDBJ whole genome shotgun (WGS) entry which is preliminary data.</text>
</comment>
<gene>
    <name evidence="1" type="ORF">PVX_046690</name>
</gene>
<accession>A5KDN2</accession>
<name>A5KDN2_PLAVS</name>
<evidence type="ECO:0000313" key="1">
    <source>
        <dbReference type="EMBL" id="EDL42537.1"/>
    </source>
</evidence>